<dbReference type="InterPro" id="IPR006076">
    <property type="entry name" value="FAD-dep_OxRdtase"/>
</dbReference>
<evidence type="ECO:0000313" key="3">
    <source>
        <dbReference type="Proteomes" id="UP000291832"/>
    </source>
</evidence>
<dbReference type="EMBL" id="SHKI01000004">
    <property type="protein sequence ID" value="RZT66231.1"/>
    <property type="molecule type" value="Genomic_DNA"/>
</dbReference>
<gene>
    <name evidence="2" type="ORF">EV139_1662</name>
</gene>
<comment type="caution">
    <text evidence="2">The sequence shown here is derived from an EMBL/GenBank/DDBJ whole genome shotgun (WGS) entry which is preliminary data.</text>
</comment>
<reference evidence="2 3" key="1">
    <citation type="journal article" date="2015" name="Stand. Genomic Sci.">
        <title>Genomic Encyclopedia of Bacterial and Archaeal Type Strains, Phase III: the genomes of soil and plant-associated and newly described type strains.</title>
        <authorList>
            <person name="Whitman W.B."/>
            <person name="Woyke T."/>
            <person name="Klenk H.P."/>
            <person name="Zhou Y."/>
            <person name="Lilburn T.G."/>
            <person name="Beck B.J."/>
            <person name="De Vos P."/>
            <person name="Vandamme P."/>
            <person name="Eisen J.A."/>
            <person name="Garrity G."/>
            <person name="Hugenholtz P."/>
            <person name="Kyrpides N.C."/>
        </authorList>
    </citation>
    <scope>NUCLEOTIDE SEQUENCE [LARGE SCALE GENOMIC DNA]</scope>
    <source>
        <strain evidence="2 3">RF6</strain>
    </source>
</reference>
<accession>A0A4Q7TYE6</accession>
<protein>
    <submittedName>
        <fullName evidence="2">Glycine/D-amino acid oxidase-like deaminating enzyme</fullName>
    </submittedName>
</protein>
<name>A0A4Q7TYE6_9MICO</name>
<dbReference type="InterPro" id="IPR036188">
    <property type="entry name" value="FAD/NAD-bd_sf"/>
</dbReference>
<feature type="domain" description="FAD dependent oxidoreductase" evidence="1">
    <location>
        <begin position="63"/>
        <end position="420"/>
    </location>
</feature>
<dbReference type="Proteomes" id="UP000291832">
    <property type="component" value="Unassembled WGS sequence"/>
</dbReference>
<proteinExistence type="predicted"/>
<dbReference type="Gene3D" id="3.30.9.10">
    <property type="entry name" value="D-Amino Acid Oxidase, subunit A, domain 2"/>
    <property type="match status" value="1"/>
</dbReference>
<dbReference type="SUPFAM" id="SSF51905">
    <property type="entry name" value="FAD/NAD(P)-binding domain"/>
    <property type="match status" value="1"/>
</dbReference>
<sequence length="484" mass="53151">MIGADIDNEDAMHPTIFETNRPAARIVEDALADTKLGCFWTDDVAGHAASYEPLAGDTRVDDAVVGGGYAGLWTAIKLKTEHPERRVVLLEAVRIGWAASGRNGGFCEASITHGEPNAEARWPDETGTLSRLGFENLDAIERFIGEHKLDVDFERNGALSVANAPHQVEWLGESDDPAVEVYDAEQVQQRIASPTFLGGEFSPHENANLHPAKLAAELARHAAEIGVEIYERTPVKRLDGGSDAPIQLVTERGTVTAERVALCTNVFPSLLKRYRLHTVPVYDYVLMTEPLTDEQLASIGWAGREGLADMANQFHYSRLTKDNRILWGGYDAVYFAGGKINPEHEDRMESHRKLASHFFTTFPQLAGVKFSHRWAGVIDTSTRFCAFFGQAHGGRVQYVAGFTGLGVGATHFAADVIVDRLEGRVTERTELKMVKDVPLPFPPEPAASIGINLTRWALDRADHNEGKRNVLLKTLDALGLGFDS</sequence>
<organism evidence="2 3">
    <name type="scientific">Leucobacter luti</name>
    <dbReference type="NCBI Taxonomy" id="340320"/>
    <lineage>
        <taxon>Bacteria</taxon>
        <taxon>Bacillati</taxon>
        <taxon>Actinomycetota</taxon>
        <taxon>Actinomycetes</taxon>
        <taxon>Micrococcales</taxon>
        <taxon>Microbacteriaceae</taxon>
        <taxon>Leucobacter</taxon>
    </lineage>
</organism>
<dbReference type="AlphaFoldDB" id="A0A4Q7TYE6"/>
<evidence type="ECO:0000313" key="2">
    <source>
        <dbReference type="EMBL" id="RZT66231.1"/>
    </source>
</evidence>
<dbReference type="Gene3D" id="3.50.50.60">
    <property type="entry name" value="FAD/NAD(P)-binding domain"/>
    <property type="match status" value="1"/>
</dbReference>
<dbReference type="PANTHER" id="PTHR13847:SF281">
    <property type="entry name" value="FAD DEPENDENT OXIDOREDUCTASE DOMAIN-CONTAINING PROTEIN"/>
    <property type="match status" value="1"/>
</dbReference>
<dbReference type="GO" id="GO:0005737">
    <property type="term" value="C:cytoplasm"/>
    <property type="evidence" value="ECO:0007669"/>
    <property type="project" value="TreeGrafter"/>
</dbReference>
<keyword evidence="3" id="KW-1185">Reference proteome</keyword>
<evidence type="ECO:0000259" key="1">
    <source>
        <dbReference type="Pfam" id="PF01266"/>
    </source>
</evidence>
<dbReference type="PANTHER" id="PTHR13847">
    <property type="entry name" value="SARCOSINE DEHYDROGENASE-RELATED"/>
    <property type="match status" value="1"/>
</dbReference>
<dbReference type="Pfam" id="PF01266">
    <property type="entry name" value="DAO"/>
    <property type="match status" value="1"/>
</dbReference>